<accession>A0AAX0WX51</accession>
<dbReference type="InterPro" id="IPR018970">
    <property type="entry name" value="Xul5P/Fru6P_PKetolase_N"/>
</dbReference>
<evidence type="ECO:0000313" key="2">
    <source>
        <dbReference type="EMBL" id="PNL62829.1"/>
    </source>
</evidence>
<dbReference type="GO" id="GO:0005975">
    <property type="term" value="P:carbohydrate metabolic process"/>
    <property type="evidence" value="ECO:0007669"/>
    <property type="project" value="InterPro"/>
</dbReference>
<dbReference type="AlphaFoldDB" id="A0AAX0WX51"/>
<dbReference type="InterPro" id="IPR029061">
    <property type="entry name" value="THDP-binding"/>
</dbReference>
<dbReference type="InterPro" id="IPR005593">
    <property type="entry name" value="Xul5P/Fru6P_PKetolase"/>
</dbReference>
<name>A0AAX0WX51_9GAMM</name>
<dbReference type="SUPFAM" id="SSF52518">
    <property type="entry name" value="Thiamin diphosphate-binding fold (THDP-binding)"/>
    <property type="match status" value="2"/>
</dbReference>
<proteinExistence type="predicted"/>
<dbReference type="Pfam" id="PF03894">
    <property type="entry name" value="XFP"/>
    <property type="match status" value="1"/>
</dbReference>
<dbReference type="EMBL" id="NBTX02000004">
    <property type="protein sequence ID" value="PNL62829.1"/>
    <property type="molecule type" value="Genomic_DNA"/>
</dbReference>
<dbReference type="GO" id="GO:0016832">
    <property type="term" value="F:aldehyde-lyase activity"/>
    <property type="evidence" value="ECO:0007669"/>
    <property type="project" value="InterPro"/>
</dbReference>
<feature type="domain" description="Xylulose 5-phosphate/Fructose 6-phosphate phosphoketolase N-terminal" evidence="1">
    <location>
        <begin position="76"/>
        <end position="312"/>
    </location>
</feature>
<organism evidence="2 3">
    <name type="scientific">Legionella anisa</name>
    <dbReference type="NCBI Taxonomy" id="28082"/>
    <lineage>
        <taxon>Bacteria</taxon>
        <taxon>Pseudomonadati</taxon>
        <taxon>Pseudomonadota</taxon>
        <taxon>Gammaproteobacteria</taxon>
        <taxon>Legionellales</taxon>
        <taxon>Legionellaceae</taxon>
        <taxon>Legionella</taxon>
    </lineage>
</organism>
<keyword evidence="3" id="KW-1185">Reference proteome</keyword>
<evidence type="ECO:0000313" key="3">
    <source>
        <dbReference type="Proteomes" id="UP000192511"/>
    </source>
</evidence>
<protein>
    <submittedName>
        <fullName evidence="2">Xylulose 5-phosphate 3-epimerase</fullName>
    </submittedName>
</protein>
<dbReference type="Pfam" id="PF09364">
    <property type="entry name" value="XFP_N"/>
    <property type="match status" value="1"/>
</dbReference>
<dbReference type="Gene3D" id="3.40.50.970">
    <property type="match status" value="2"/>
</dbReference>
<reference evidence="2" key="1">
    <citation type="submission" date="2017-12" db="EMBL/GenBank/DDBJ databases">
        <title>FDA dAtabase for Regulatory Grade micrObial Sequences (FDA-ARGOS): Supporting development and validation of Infectious Disease Dx tests.</title>
        <authorList>
            <person name="Kerrigan L."/>
            <person name="Tallon L.J."/>
            <person name="Sadzewicz L."/>
            <person name="Sengamalay N."/>
            <person name="Ott S."/>
            <person name="Godinez A."/>
            <person name="Nagaraj S."/>
            <person name="Vavikolanu K."/>
            <person name="Vyas G."/>
            <person name="Nadendla S."/>
            <person name="Aluvathingal J."/>
            <person name="Sichtig H."/>
        </authorList>
    </citation>
    <scope>NUCLEOTIDE SEQUENCE [LARGE SCALE GENOMIC DNA]</scope>
    <source>
        <strain evidence="2">FDAARGOS_200</strain>
    </source>
</reference>
<comment type="caution">
    <text evidence="2">The sequence shown here is derived from an EMBL/GenBank/DDBJ whole genome shotgun (WGS) entry which is preliminary data.</text>
</comment>
<gene>
    <name evidence="2" type="ORF">A6J39_017370</name>
</gene>
<dbReference type="PANTHER" id="PTHR31273:SF0">
    <property type="entry name" value="PHOSPHOKETOLASE-RELATED"/>
    <property type="match status" value="1"/>
</dbReference>
<sequence length="819" mass="91291">MHYTYIKFKHNKHPERITERDGNMADEQSLFQKWAMGYGAISHQKATQIKVQYVISELAQKGQSEASTLALFTAADRIANAAMWLVVHQTYASCVDLEGQPLDPNAFKTNPQGHTGGSLNMVPAYVGFMLANALSERTRGWVMEQGHCVAAIDSVNLLLDNMCPEHEKRYELTNEGLTRYVTDFYSYRLNKKGQQDSPLGSHVNIHTAGGILEGGYLGFAGLQYSHMPLPNESLVAFLSDGAFEEQRGSDWAPHWWRATDCGFVIPMMIFNGRRIDQRSLEAQGEGLSSFLQHLKTYHFDPMVFDGTDPAAFACLILEGERLLQARGQSVLVKEESYPVLLPYGVAVAPKGAGFYGAGTNAAHSLPLSANPKTDAVARRRFNEGVQRLFVPFAELIHARDTLKNHAQTKRPSERDYPIANRHVRIKSHPQLLFYTTNGNEQLVGCPMSAIDNTFLAYVQANPELRPRVGNPDEMLSNHMLKTLHHLKHRVTEVESQELEAIDGQVITVLNEEAVVCACLGNKAGINLVVTYEAFALKMLGAIRQELNWSDELHACGKKPGWLSVPLVLTSHTYENGKNERSHQDTTLCEALLSEYSDVSRVLFPADYNSTVAALDGCYRMHGAIVTLVVSKEKVPLQWSEQQAKQLLEDGIIRMRPLKNPDKADIILTAIGSYQLQHALIAEKRLAERGIVAVVNYMMEPGRFRNPRTPREALFQTSYSLRQAYYPAHIASRIFISHTRPEVMAGVLRPLDTGKQTIFLGFINQGGTLDTAGMLFVNRQTWAHILSASANCLGFKQESLLKPQEIEALSGLRNPHGVII</sequence>
<dbReference type="Proteomes" id="UP000192511">
    <property type="component" value="Unassembled WGS sequence"/>
</dbReference>
<dbReference type="PANTHER" id="PTHR31273">
    <property type="entry name" value="PHOSPHOKETOLASE-RELATED"/>
    <property type="match status" value="1"/>
</dbReference>
<evidence type="ECO:0000259" key="1">
    <source>
        <dbReference type="Pfam" id="PF09364"/>
    </source>
</evidence>